<keyword evidence="4" id="KW-0904">Protein phosphatase</keyword>
<dbReference type="FunFam" id="3.90.190.10:FF:000102">
    <property type="entry name" value="Receptor-type tyrosine-protein phosphatase"/>
    <property type="match status" value="1"/>
</dbReference>
<dbReference type="Proteomes" id="UP000749559">
    <property type="component" value="Unassembled WGS sequence"/>
</dbReference>
<dbReference type="SMART" id="SM00404">
    <property type="entry name" value="PTPc_motif"/>
    <property type="match status" value="2"/>
</dbReference>
<dbReference type="PROSITE" id="PS50056">
    <property type="entry name" value="TYR_PHOSPHATASE_2"/>
    <property type="match status" value="2"/>
</dbReference>
<keyword evidence="6" id="KW-1133">Transmembrane helix</keyword>
<sequence>ADDGSQVGAIVGGVIGGLLLIVLLLILVLVLLRRKYTQPKKPKASASSTLPFNISSDVHGDSEFTPNEPAVHIEQDDADVDHLYGNTGIDNIQRNIPIDNLLPYVAKVKANGNAELERIFKTFSDLPCATQTAGKGVPTKQFNRFRNIIPYDHTRVVLKEIPGVKYSDYINASYIEGYPDVPRVYIAAQGPIEQTAGDYWRMICQENVSNIAMLTNLQENSKPKCYAYWPKNEGEKQTFGNIEVTNIQTDNNYLDYVIYKILVERADEKRTIKLFHFTSWPDHGAPEDAYGLLAFLKKVKMSNHSTGSPLLVHCSAGVGRTGTLIAIDMLLKQAQTEGEVDVNSCVHKLRTQRPFMIQTPEQFIFLHDAILEALVLNDTCIDATDFNKKMLELTKVIPPQGETRIQELYQMLETLKPSLNLTDTKAAREPANAKKNRNPDILPPGKSRPFIISVHQSGKTDYINALYLNGYKNKDGFIVTQRPLPDTLEEFWSLVYDTGSSCIVTLDEENVFNDLDSPAYWDNESNSFGMFEVTVQQENEMSGYVERRLTLRARGKASSEREIVQLHISRWPRFTKDEAKMKSVISMITAMNNFRIGHGKSPVIVQCIDGAERCGVYCATAIGIERLQVEQQIDIFSIVKKIRKNRPQFIKSGEQYTMCHYLIQDYMNQFETYSNFKEIC</sequence>
<accession>A0A8S4N5B8</accession>
<gene>
    <name evidence="9" type="ORF">OFUS_LOCUS3054</name>
</gene>
<dbReference type="EC" id="3.1.3.48" evidence="2"/>
<dbReference type="FunFam" id="3.90.190.10:FF:000185">
    <property type="entry name" value="Predicted protein"/>
    <property type="match status" value="1"/>
</dbReference>
<keyword evidence="10" id="KW-1185">Reference proteome</keyword>
<name>A0A8S4N5B8_OWEFU</name>
<dbReference type="PANTHER" id="PTHR19134:SF562">
    <property type="entry name" value="PROTEIN-TYROSINE-PHOSPHATASE"/>
    <property type="match status" value="1"/>
</dbReference>
<dbReference type="PANTHER" id="PTHR19134">
    <property type="entry name" value="RECEPTOR-TYPE TYROSINE-PROTEIN PHOSPHATASE"/>
    <property type="match status" value="1"/>
</dbReference>
<dbReference type="InterPro" id="IPR003595">
    <property type="entry name" value="Tyr_Pase_cat"/>
</dbReference>
<dbReference type="PRINTS" id="PR00700">
    <property type="entry name" value="PRTYPHPHTASE"/>
</dbReference>
<dbReference type="InterPro" id="IPR016130">
    <property type="entry name" value="Tyr_Pase_AS"/>
</dbReference>
<keyword evidence="3" id="KW-0378">Hydrolase</keyword>
<dbReference type="AlphaFoldDB" id="A0A8S4N5B8"/>
<protein>
    <recommendedName>
        <fullName evidence="2">protein-tyrosine-phosphatase</fullName>
        <ecNumber evidence="2">3.1.3.48</ecNumber>
    </recommendedName>
</protein>
<dbReference type="Gene3D" id="3.90.190.10">
    <property type="entry name" value="Protein tyrosine phosphatase superfamily"/>
    <property type="match status" value="2"/>
</dbReference>
<evidence type="ECO:0000256" key="6">
    <source>
        <dbReference type="SAM" id="Phobius"/>
    </source>
</evidence>
<keyword evidence="6" id="KW-0812">Transmembrane</keyword>
<feature type="domain" description="Tyrosine-protein phosphatase" evidence="7">
    <location>
        <begin position="143"/>
        <end position="373"/>
    </location>
</feature>
<dbReference type="SMART" id="SM00194">
    <property type="entry name" value="PTPc"/>
    <property type="match status" value="2"/>
</dbReference>
<evidence type="ECO:0000313" key="10">
    <source>
        <dbReference type="Proteomes" id="UP000749559"/>
    </source>
</evidence>
<feature type="domain" description="Tyrosine-protein phosphatase" evidence="7">
    <location>
        <begin position="405"/>
        <end position="666"/>
    </location>
</feature>
<dbReference type="PROSITE" id="PS50055">
    <property type="entry name" value="TYR_PHOSPHATASE_PTP"/>
    <property type="match status" value="2"/>
</dbReference>
<evidence type="ECO:0000256" key="4">
    <source>
        <dbReference type="ARBA" id="ARBA00022912"/>
    </source>
</evidence>
<evidence type="ECO:0000313" key="9">
    <source>
        <dbReference type="EMBL" id="CAH1775801.1"/>
    </source>
</evidence>
<evidence type="ECO:0000259" key="8">
    <source>
        <dbReference type="PROSITE" id="PS50056"/>
    </source>
</evidence>
<comment type="similarity">
    <text evidence="1">Belongs to the protein-tyrosine phosphatase family.</text>
</comment>
<feature type="domain" description="Tyrosine specific protein phosphatases" evidence="8">
    <location>
        <begin position="582"/>
        <end position="657"/>
    </location>
</feature>
<reference evidence="9" key="1">
    <citation type="submission" date="2022-03" db="EMBL/GenBank/DDBJ databases">
        <authorList>
            <person name="Martin C."/>
        </authorList>
    </citation>
    <scope>NUCLEOTIDE SEQUENCE</scope>
</reference>
<proteinExistence type="inferred from homology"/>
<comment type="caution">
    <text evidence="9">The sequence shown here is derived from an EMBL/GenBank/DDBJ whole genome shotgun (WGS) entry which is preliminary data.</text>
</comment>
<organism evidence="9 10">
    <name type="scientific">Owenia fusiformis</name>
    <name type="common">Polychaete worm</name>
    <dbReference type="NCBI Taxonomy" id="6347"/>
    <lineage>
        <taxon>Eukaryota</taxon>
        <taxon>Metazoa</taxon>
        <taxon>Spiralia</taxon>
        <taxon>Lophotrochozoa</taxon>
        <taxon>Annelida</taxon>
        <taxon>Polychaeta</taxon>
        <taxon>Sedentaria</taxon>
        <taxon>Canalipalpata</taxon>
        <taxon>Sabellida</taxon>
        <taxon>Oweniida</taxon>
        <taxon>Oweniidae</taxon>
        <taxon>Owenia</taxon>
    </lineage>
</organism>
<dbReference type="CDD" id="cd00047">
    <property type="entry name" value="PTPc"/>
    <property type="match status" value="1"/>
</dbReference>
<evidence type="ECO:0000256" key="1">
    <source>
        <dbReference type="ARBA" id="ARBA00009580"/>
    </source>
</evidence>
<evidence type="ECO:0000259" key="7">
    <source>
        <dbReference type="PROSITE" id="PS50055"/>
    </source>
</evidence>
<dbReference type="OrthoDB" id="9979034at2759"/>
<feature type="domain" description="Tyrosine specific protein phosphatases" evidence="8">
    <location>
        <begin position="293"/>
        <end position="364"/>
    </location>
</feature>
<evidence type="ECO:0000256" key="3">
    <source>
        <dbReference type="ARBA" id="ARBA00022801"/>
    </source>
</evidence>
<dbReference type="Pfam" id="PF00102">
    <property type="entry name" value="Y_phosphatase"/>
    <property type="match status" value="2"/>
</dbReference>
<dbReference type="SUPFAM" id="SSF52799">
    <property type="entry name" value="(Phosphotyrosine protein) phosphatases II"/>
    <property type="match status" value="2"/>
</dbReference>
<keyword evidence="6" id="KW-0472">Membrane</keyword>
<dbReference type="GO" id="GO:0004725">
    <property type="term" value="F:protein tyrosine phosphatase activity"/>
    <property type="evidence" value="ECO:0007669"/>
    <property type="project" value="UniProtKB-EC"/>
</dbReference>
<dbReference type="InterPro" id="IPR000387">
    <property type="entry name" value="Tyr_Pase_dom"/>
</dbReference>
<dbReference type="InterPro" id="IPR029021">
    <property type="entry name" value="Prot-tyrosine_phosphatase-like"/>
</dbReference>
<dbReference type="InterPro" id="IPR050348">
    <property type="entry name" value="Protein-Tyr_Phosphatase"/>
</dbReference>
<evidence type="ECO:0000256" key="2">
    <source>
        <dbReference type="ARBA" id="ARBA00013064"/>
    </source>
</evidence>
<dbReference type="EMBL" id="CAIIXF020000001">
    <property type="protein sequence ID" value="CAH1775801.1"/>
    <property type="molecule type" value="Genomic_DNA"/>
</dbReference>
<dbReference type="PROSITE" id="PS00383">
    <property type="entry name" value="TYR_PHOSPHATASE_1"/>
    <property type="match status" value="1"/>
</dbReference>
<feature type="transmembrane region" description="Helical" evidence="6">
    <location>
        <begin position="6"/>
        <end position="32"/>
    </location>
</feature>
<dbReference type="InterPro" id="IPR000242">
    <property type="entry name" value="PTP_cat"/>
</dbReference>
<feature type="non-terminal residue" evidence="9">
    <location>
        <position position="1"/>
    </location>
</feature>
<evidence type="ECO:0000256" key="5">
    <source>
        <dbReference type="ARBA" id="ARBA00051722"/>
    </source>
</evidence>
<comment type="catalytic activity">
    <reaction evidence="5">
        <text>O-phospho-L-tyrosyl-[protein] + H2O = L-tyrosyl-[protein] + phosphate</text>
        <dbReference type="Rhea" id="RHEA:10684"/>
        <dbReference type="Rhea" id="RHEA-COMP:10136"/>
        <dbReference type="Rhea" id="RHEA-COMP:20101"/>
        <dbReference type="ChEBI" id="CHEBI:15377"/>
        <dbReference type="ChEBI" id="CHEBI:43474"/>
        <dbReference type="ChEBI" id="CHEBI:46858"/>
        <dbReference type="ChEBI" id="CHEBI:61978"/>
        <dbReference type="EC" id="3.1.3.48"/>
    </reaction>
</comment>